<keyword evidence="6" id="KW-1185">Reference proteome</keyword>
<dbReference type="KEGG" id="maw:19250084"/>
<feature type="transmembrane region" description="Helical" evidence="3">
    <location>
        <begin position="453"/>
        <end position="477"/>
    </location>
</feature>
<feature type="chain" id="PRO_5003238597" evidence="4">
    <location>
        <begin position="20"/>
        <end position="575"/>
    </location>
</feature>
<dbReference type="eggNOG" id="ENOG502SM2K">
    <property type="taxonomic scope" value="Eukaryota"/>
</dbReference>
<evidence type="ECO:0000256" key="4">
    <source>
        <dbReference type="SAM" id="SignalP"/>
    </source>
</evidence>
<protein>
    <submittedName>
        <fullName evidence="5">Histidine acid phosphatase, putative</fullName>
    </submittedName>
</protein>
<proteinExistence type="inferred from homology"/>
<accession>E9E7C5</accession>
<dbReference type="InParanoid" id="E9E7C5"/>
<evidence type="ECO:0000256" key="1">
    <source>
        <dbReference type="ARBA" id="ARBA00005375"/>
    </source>
</evidence>
<dbReference type="GeneID" id="19250084"/>
<name>E9E7C5_METAQ</name>
<keyword evidence="3" id="KW-0812">Transmembrane</keyword>
<dbReference type="EMBL" id="GL698515">
    <property type="protein sequence ID" value="EFY88167.1"/>
    <property type="molecule type" value="Genomic_DNA"/>
</dbReference>
<keyword evidence="3" id="KW-0472">Membrane</keyword>
<feature type="signal peptide" evidence="4">
    <location>
        <begin position="1"/>
        <end position="19"/>
    </location>
</feature>
<keyword evidence="4" id="KW-0732">Signal</keyword>
<dbReference type="HOGENOM" id="CLU_023111_0_1_1"/>
<reference evidence="5 6" key="1">
    <citation type="journal article" date="2011" name="PLoS Genet.">
        <title>Genome sequencing and comparative transcriptomics of the model entomopathogenic fungi Metarhizium anisopliae and M. acridum.</title>
        <authorList>
            <person name="Gao Q."/>
            <person name="Jin K."/>
            <person name="Ying S.H."/>
            <person name="Zhang Y."/>
            <person name="Xiao G."/>
            <person name="Shang Y."/>
            <person name="Duan Z."/>
            <person name="Hu X."/>
            <person name="Xie X.Q."/>
            <person name="Zhou G."/>
            <person name="Peng G."/>
            <person name="Luo Z."/>
            <person name="Huang W."/>
            <person name="Wang B."/>
            <person name="Fang W."/>
            <person name="Wang S."/>
            <person name="Zhong Y."/>
            <person name="Ma L.J."/>
            <person name="St Leger R.J."/>
            <person name="Zhao G.P."/>
            <person name="Pei Y."/>
            <person name="Feng M.G."/>
            <person name="Xia Y."/>
            <person name="Wang C."/>
        </authorList>
    </citation>
    <scope>NUCLEOTIDE SEQUENCE [LARGE SCALE GENOMIC DNA]</scope>
    <source>
        <strain evidence="5 6">CQMa 102</strain>
    </source>
</reference>
<gene>
    <name evidence="5" type="ORF">MAC_05773</name>
</gene>
<feature type="region of interest" description="Disordered" evidence="2">
    <location>
        <begin position="508"/>
        <end position="541"/>
    </location>
</feature>
<feature type="region of interest" description="Disordered" evidence="2">
    <location>
        <begin position="556"/>
        <end position="575"/>
    </location>
</feature>
<dbReference type="PANTHER" id="PTHR11567:SF127">
    <property type="entry name" value="HISTIDINE ACID PHOSPHATASE"/>
    <property type="match status" value="1"/>
</dbReference>
<organism evidence="6">
    <name type="scientific">Metarhizium acridum (strain CQMa 102)</name>
    <dbReference type="NCBI Taxonomy" id="655827"/>
    <lineage>
        <taxon>Eukaryota</taxon>
        <taxon>Fungi</taxon>
        <taxon>Dikarya</taxon>
        <taxon>Ascomycota</taxon>
        <taxon>Pezizomycotina</taxon>
        <taxon>Sordariomycetes</taxon>
        <taxon>Hypocreomycetidae</taxon>
        <taxon>Hypocreales</taxon>
        <taxon>Clavicipitaceae</taxon>
        <taxon>Metarhizium</taxon>
    </lineage>
</organism>
<dbReference type="SUPFAM" id="SSF53254">
    <property type="entry name" value="Phosphoglycerate mutase-like"/>
    <property type="match status" value="1"/>
</dbReference>
<comment type="similarity">
    <text evidence="1">Belongs to the histidine acid phosphatase family.</text>
</comment>
<dbReference type="InterPro" id="IPR000560">
    <property type="entry name" value="His_Pase_clade-2"/>
</dbReference>
<evidence type="ECO:0000313" key="5">
    <source>
        <dbReference type="EMBL" id="EFY88167.1"/>
    </source>
</evidence>
<dbReference type="Gene3D" id="3.40.50.1240">
    <property type="entry name" value="Phosphoglycerate mutase-like"/>
    <property type="match status" value="1"/>
</dbReference>
<sequence length="575" mass="60983">MISTSSLVAACGLLAHVAAQTTNSTVRAAVVFVNHGETTPNLISDHVILTPNGAQQMQRLGAAFRNRYLGGSASNTTASSNSTDTAPIQSLPTDSIDNTQMAIMAATQEWSTSSAAAFMQGFYPPNPNTSYVGHNLVLDSNTTDYPLNGYQYAHIITYPNSDSNSVAIEGYEACTAWQSHMSQNLSQSPEINQRVNDKAYFYTKLFSNDPMQGSLPAGQATYLNAEEIYNFVDFNYAYNETVHKGLQDPNGTLSVLQNNAFSLEQSKTSYSGNMNKDDPLNVLYSIAGRTLANKVTDQFSTFLATSGTRGKLTFMFGSSRSLMAFFGASGLMNDQNAAASPFSQLPKPGSAIAFELISESDHSSSTDSLQVRFSYRPSADSGDQFSTYPLFGSGFGGAAMSYTSFLRKMNEISTTASEWCTICSPGTTSTFCLTPNLPDNQISGSSSSAISPAVAGVLGAVLMAVLIACVTAGFIALGGWRFSRNGRQDGGPAGSAAGGFKGNDKMAGDADVTVSNAGRNEERVGSWELRDGGRGTYTSPFGSDIVTSEFAQRTRAMDEDGVSVTGAPVNARESV</sequence>
<evidence type="ECO:0000313" key="6">
    <source>
        <dbReference type="Proteomes" id="UP000002499"/>
    </source>
</evidence>
<dbReference type="InterPro" id="IPR029033">
    <property type="entry name" value="His_PPase_superfam"/>
</dbReference>
<feature type="compositionally biased region" description="Basic and acidic residues" evidence="2">
    <location>
        <begin position="519"/>
        <end position="533"/>
    </location>
</feature>
<dbReference type="Pfam" id="PF00328">
    <property type="entry name" value="His_Phos_2"/>
    <property type="match status" value="1"/>
</dbReference>
<dbReference type="PANTHER" id="PTHR11567">
    <property type="entry name" value="ACID PHOSPHATASE-RELATED"/>
    <property type="match status" value="1"/>
</dbReference>
<dbReference type="OrthoDB" id="258392at2759"/>
<dbReference type="InterPro" id="IPR050645">
    <property type="entry name" value="Histidine_acid_phosphatase"/>
</dbReference>
<dbReference type="AlphaFoldDB" id="E9E7C5"/>
<dbReference type="GO" id="GO:0016791">
    <property type="term" value="F:phosphatase activity"/>
    <property type="evidence" value="ECO:0007669"/>
    <property type="project" value="TreeGrafter"/>
</dbReference>
<keyword evidence="3" id="KW-1133">Transmembrane helix</keyword>
<evidence type="ECO:0000256" key="3">
    <source>
        <dbReference type="SAM" id="Phobius"/>
    </source>
</evidence>
<dbReference type="OMA" id="STQEWCL"/>
<evidence type="ECO:0000256" key="2">
    <source>
        <dbReference type="SAM" id="MobiDB-lite"/>
    </source>
</evidence>
<dbReference type="Proteomes" id="UP000002499">
    <property type="component" value="Unassembled WGS sequence"/>
</dbReference>
<dbReference type="STRING" id="655827.E9E7C5"/>